<keyword evidence="8" id="KW-1185">Reference proteome</keyword>
<comment type="caution">
    <text evidence="7">The sequence shown here is derived from an EMBL/GenBank/DDBJ whole genome shotgun (WGS) entry which is preliminary data.</text>
</comment>
<feature type="compositionally biased region" description="Gly residues" evidence="5">
    <location>
        <begin position="306"/>
        <end position="324"/>
    </location>
</feature>
<comment type="subcellular location">
    <subcellularLocation>
        <location evidence="1">Mitochondrion</location>
    </subcellularLocation>
</comment>
<dbReference type="GO" id="GO:0005634">
    <property type="term" value="C:nucleus"/>
    <property type="evidence" value="ECO:0007669"/>
    <property type="project" value="TreeGrafter"/>
</dbReference>
<evidence type="ECO:0000313" key="8">
    <source>
        <dbReference type="Proteomes" id="UP001218218"/>
    </source>
</evidence>
<feature type="compositionally biased region" description="Acidic residues" evidence="5">
    <location>
        <begin position="39"/>
        <end position="49"/>
    </location>
</feature>
<feature type="region of interest" description="Disordered" evidence="5">
    <location>
        <begin position="1"/>
        <end position="60"/>
    </location>
</feature>
<evidence type="ECO:0000313" key="7">
    <source>
        <dbReference type="EMBL" id="KAJ7353111.1"/>
    </source>
</evidence>
<gene>
    <name evidence="7" type="ORF">DFH08DRAFT_855953</name>
</gene>
<dbReference type="EMBL" id="JARIHO010000011">
    <property type="protein sequence ID" value="KAJ7353111.1"/>
    <property type="molecule type" value="Genomic_DNA"/>
</dbReference>
<dbReference type="Proteomes" id="UP001218218">
    <property type="component" value="Unassembled WGS sequence"/>
</dbReference>
<dbReference type="AlphaFoldDB" id="A0AAD7EUN9"/>
<evidence type="ECO:0000256" key="2">
    <source>
        <dbReference type="ARBA" id="ARBA00009540"/>
    </source>
</evidence>
<evidence type="ECO:0000256" key="5">
    <source>
        <dbReference type="SAM" id="MobiDB-lite"/>
    </source>
</evidence>
<dbReference type="GO" id="GO:0005739">
    <property type="term" value="C:mitochondrion"/>
    <property type="evidence" value="ECO:0007669"/>
    <property type="project" value="UniProtKB-SubCell"/>
</dbReference>
<feature type="domain" description="TLDc" evidence="6">
    <location>
        <begin position="357"/>
        <end position="538"/>
    </location>
</feature>
<evidence type="ECO:0000256" key="1">
    <source>
        <dbReference type="ARBA" id="ARBA00004173"/>
    </source>
</evidence>
<dbReference type="GO" id="GO:0006979">
    <property type="term" value="P:response to oxidative stress"/>
    <property type="evidence" value="ECO:0007669"/>
    <property type="project" value="TreeGrafter"/>
</dbReference>
<dbReference type="PANTHER" id="PTHR23354:SF62">
    <property type="entry name" value="MUSTARD, ISOFORM V"/>
    <property type="match status" value="1"/>
</dbReference>
<evidence type="ECO:0000256" key="4">
    <source>
        <dbReference type="ARBA" id="ARBA00040604"/>
    </source>
</evidence>
<name>A0AAD7EUN9_9AGAR</name>
<evidence type="ECO:0000256" key="3">
    <source>
        <dbReference type="ARBA" id="ARBA00023128"/>
    </source>
</evidence>
<feature type="region of interest" description="Disordered" evidence="5">
    <location>
        <begin position="73"/>
        <end position="113"/>
    </location>
</feature>
<feature type="compositionally biased region" description="Low complexity" evidence="5">
    <location>
        <begin position="85"/>
        <end position="109"/>
    </location>
</feature>
<dbReference type="PROSITE" id="PS51886">
    <property type="entry name" value="TLDC"/>
    <property type="match status" value="1"/>
</dbReference>
<organism evidence="7 8">
    <name type="scientific">Mycena albidolilacea</name>
    <dbReference type="NCBI Taxonomy" id="1033008"/>
    <lineage>
        <taxon>Eukaryota</taxon>
        <taxon>Fungi</taxon>
        <taxon>Dikarya</taxon>
        <taxon>Basidiomycota</taxon>
        <taxon>Agaricomycotina</taxon>
        <taxon>Agaricomycetes</taxon>
        <taxon>Agaricomycetidae</taxon>
        <taxon>Agaricales</taxon>
        <taxon>Marasmiineae</taxon>
        <taxon>Mycenaceae</taxon>
        <taxon>Mycena</taxon>
    </lineage>
</organism>
<reference evidence="7" key="1">
    <citation type="submission" date="2023-03" db="EMBL/GenBank/DDBJ databases">
        <title>Massive genome expansion in bonnet fungi (Mycena s.s.) driven by repeated elements and novel gene families across ecological guilds.</title>
        <authorList>
            <consortium name="Lawrence Berkeley National Laboratory"/>
            <person name="Harder C.B."/>
            <person name="Miyauchi S."/>
            <person name="Viragh M."/>
            <person name="Kuo A."/>
            <person name="Thoen E."/>
            <person name="Andreopoulos B."/>
            <person name="Lu D."/>
            <person name="Skrede I."/>
            <person name="Drula E."/>
            <person name="Henrissat B."/>
            <person name="Morin E."/>
            <person name="Kohler A."/>
            <person name="Barry K."/>
            <person name="LaButti K."/>
            <person name="Morin E."/>
            <person name="Salamov A."/>
            <person name="Lipzen A."/>
            <person name="Mereny Z."/>
            <person name="Hegedus B."/>
            <person name="Baldrian P."/>
            <person name="Stursova M."/>
            <person name="Weitz H."/>
            <person name="Taylor A."/>
            <person name="Grigoriev I.V."/>
            <person name="Nagy L.G."/>
            <person name="Martin F."/>
            <person name="Kauserud H."/>
        </authorList>
    </citation>
    <scope>NUCLEOTIDE SEQUENCE</scope>
    <source>
        <strain evidence="7">CBHHK002</strain>
    </source>
</reference>
<dbReference type="Pfam" id="PF07534">
    <property type="entry name" value="TLD"/>
    <property type="match status" value="1"/>
</dbReference>
<protein>
    <recommendedName>
        <fullName evidence="4">Oxidation resistance protein 1</fullName>
    </recommendedName>
</protein>
<comment type="similarity">
    <text evidence="2">Belongs to the OXR1 family.</text>
</comment>
<keyword evidence="3" id="KW-0496">Mitochondrion</keyword>
<dbReference type="SMART" id="SM00584">
    <property type="entry name" value="TLDc"/>
    <property type="match status" value="1"/>
</dbReference>
<proteinExistence type="inferred from homology"/>
<dbReference type="InterPro" id="IPR006571">
    <property type="entry name" value="TLDc_dom"/>
</dbReference>
<dbReference type="PANTHER" id="PTHR23354">
    <property type="entry name" value="NUCLEOLAR PROTEIN 7/ESTROGEN RECEPTOR COACTIVATOR-RELATED"/>
    <property type="match status" value="1"/>
</dbReference>
<evidence type="ECO:0000259" key="6">
    <source>
        <dbReference type="PROSITE" id="PS51886"/>
    </source>
</evidence>
<feature type="region of interest" description="Disordered" evidence="5">
    <location>
        <begin position="287"/>
        <end position="324"/>
    </location>
</feature>
<accession>A0AAD7EUN9</accession>
<sequence>MYEEDPLGWIKDASSAASTSTSTSTAASASTATSAAPPPDDDDDDDDLLPSEKPNKYMTDSLSDLDLEFFSSGQLKTAEPHRRSSSVSSPLRSPTRAPSAPVLAPPVASTGTSADAPGFDLLSSSSSSIPARVLPARSNSYASLASLSLSKSSGAKWVASLLPTALSAPSASMPNTNLLPESPSALAGPEVDWPHRGQTIPPYHNNTHNRNHSAATLHPTRAPVPVPVPDLTHFTPFGAKPTDTYAPPSGAPGFRGATAYDWDKGYSRALERDLGVGAHERTRVPYADFEEEVISDPRRPSPANGNGRGNGQGRGGGGVGGVGNGIGGGKKEGVGVLLDKKMSGVISLTGRREGTVGVLTQELVALIHAHLPALLRLPRQWTLFYSLDQHGISLNTLYARCAPPSSSRTPHPKGALVVMQDAAGMLFGAWVADGLRRSTRGGYYGGGESFLWRYLPSSGKFDVYKWTGKNDYVALCEEGFISFGGGDGHYGLYLDESLFDGSSARCPTFDNEPLCSGAAGKNGNINFECVGLEVWGVGP</sequence>
<feature type="compositionally biased region" description="Low complexity" evidence="5">
    <location>
        <begin position="12"/>
        <end position="35"/>
    </location>
</feature>